<keyword evidence="3" id="KW-1185">Reference proteome</keyword>
<protein>
    <recommendedName>
        <fullName evidence="4">Type II secretion system protein GspF domain-containing protein</fullName>
    </recommendedName>
</protein>
<proteinExistence type="predicted"/>
<keyword evidence="1" id="KW-0472">Membrane</keyword>
<dbReference type="eggNOG" id="ENOG5032VBD">
    <property type="taxonomic scope" value="Bacteria"/>
</dbReference>
<dbReference type="EMBL" id="AVPG01000025">
    <property type="protein sequence ID" value="KGX85188.1"/>
    <property type="molecule type" value="Genomic_DNA"/>
</dbReference>
<name>A0A0A5G220_9BACI</name>
<dbReference type="OrthoDB" id="2809983at2"/>
<feature type="transmembrane region" description="Helical" evidence="1">
    <location>
        <begin position="47"/>
        <end position="77"/>
    </location>
</feature>
<evidence type="ECO:0000256" key="1">
    <source>
        <dbReference type="SAM" id="Phobius"/>
    </source>
</evidence>
<keyword evidence="1" id="KW-0812">Transmembrane</keyword>
<gene>
    <name evidence="2" type="ORF">N784_09840</name>
</gene>
<evidence type="ECO:0000313" key="2">
    <source>
        <dbReference type="EMBL" id="KGX85188.1"/>
    </source>
</evidence>
<sequence length="245" mass="28813">MTETKANPKPNIWVRMAESKLYEMCMEMGFTEERFIKYQKKRFFRAVFFSLPLIIASFFFQWWWSIIGFLIGGFLWWNEYKRATKFYNNFNFNKQLEYQKFTRMIIPYLLQSDSTIYSVFSKMIERVEDGHLKGCLERLLIEMNEYPNADTPFVNFAKAASGTDSAVLFMTTLFDYQQSSSDPTIIMELGQMSSEQLFEGIDEIVSYKIRKFSFYPTKLTMSSFVVTLGYAICMIIDAFSNTGLS</sequence>
<evidence type="ECO:0008006" key="4">
    <source>
        <dbReference type="Google" id="ProtNLM"/>
    </source>
</evidence>
<organism evidence="2 3">
    <name type="scientific">Pontibacillus litoralis JSM 072002</name>
    <dbReference type="NCBI Taxonomy" id="1385512"/>
    <lineage>
        <taxon>Bacteria</taxon>
        <taxon>Bacillati</taxon>
        <taxon>Bacillota</taxon>
        <taxon>Bacilli</taxon>
        <taxon>Bacillales</taxon>
        <taxon>Bacillaceae</taxon>
        <taxon>Pontibacillus</taxon>
    </lineage>
</organism>
<comment type="caution">
    <text evidence="2">The sequence shown here is derived from an EMBL/GenBank/DDBJ whole genome shotgun (WGS) entry which is preliminary data.</text>
</comment>
<dbReference type="RefSeq" id="WP_036835688.1">
    <property type="nucleotide sequence ID" value="NZ_AVPG01000025.1"/>
</dbReference>
<dbReference type="AlphaFoldDB" id="A0A0A5G220"/>
<dbReference type="STRING" id="1385512.N784_09840"/>
<keyword evidence="1" id="KW-1133">Transmembrane helix</keyword>
<accession>A0A0A5G220</accession>
<dbReference type="Proteomes" id="UP000030401">
    <property type="component" value="Unassembled WGS sequence"/>
</dbReference>
<reference evidence="2 3" key="1">
    <citation type="submission" date="2013-08" db="EMBL/GenBank/DDBJ databases">
        <authorList>
            <person name="Huang J."/>
            <person name="Wang G."/>
        </authorList>
    </citation>
    <scope>NUCLEOTIDE SEQUENCE [LARGE SCALE GENOMIC DNA]</scope>
    <source>
        <strain evidence="2 3">JSM 072002</strain>
    </source>
</reference>
<evidence type="ECO:0000313" key="3">
    <source>
        <dbReference type="Proteomes" id="UP000030401"/>
    </source>
</evidence>